<name>A0A8T1IRX9_9STRA</name>
<evidence type="ECO:0000313" key="2">
    <source>
        <dbReference type="EMBL" id="KAG3226806.1"/>
    </source>
</evidence>
<dbReference type="AlphaFoldDB" id="A0A8T1IRX9"/>
<dbReference type="Proteomes" id="UP000760860">
    <property type="component" value="Unassembled WGS sequence"/>
</dbReference>
<organism evidence="2 3">
    <name type="scientific">Phytophthora cactorum</name>
    <dbReference type="NCBI Taxonomy" id="29920"/>
    <lineage>
        <taxon>Eukaryota</taxon>
        <taxon>Sar</taxon>
        <taxon>Stramenopiles</taxon>
        <taxon>Oomycota</taxon>
        <taxon>Peronosporomycetes</taxon>
        <taxon>Peronosporales</taxon>
        <taxon>Peronosporaceae</taxon>
        <taxon>Phytophthora</taxon>
    </lineage>
</organism>
<feature type="compositionally biased region" description="Basic and acidic residues" evidence="1">
    <location>
        <begin position="1"/>
        <end position="31"/>
    </location>
</feature>
<evidence type="ECO:0000313" key="3">
    <source>
        <dbReference type="Proteomes" id="UP000760860"/>
    </source>
</evidence>
<reference evidence="2" key="1">
    <citation type="submission" date="2018-05" db="EMBL/GenBank/DDBJ databases">
        <title>Effector identification in a new, highly contiguous assembly of the strawberry crown rot pathogen Phytophthora cactorum.</title>
        <authorList>
            <person name="Armitage A.D."/>
            <person name="Nellist C.F."/>
            <person name="Bates H."/>
            <person name="Vickerstaff R.J."/>
            <person name="Harrison R.J."/>
        </authorList>
    </citation>
    <scope>NUCLEOTIDE SEQUENCE</scope>
    <source>
        <strain evidence="2">P421</strain>
    </source>
</reference>
<evidence type="ECO:0000256" key="1">
    <source>
        <dbReference type="SAM" id="MobiDB-lite"/>
    </source>
</evidence>
<gene>
    <name evidence="2" type="ORF">PC129_g2640</name>
</gene>
<accession>A0A8T1IRX9</accession>
<sequence length="142" mass="15672">MKSKVLGRDSWRFGPEQHDGDVDGRQRRSGDDCSNVTRCPIRSDAGSASTAATWTKLDARCHVPDASLFVCCHRIRNVLQQRRARLPAVGHRTKPSDEMLAVIRNTPVAASTAVTPFDEVQRWASGACTEIIVIKNLLDNMA</sequence>
<comment type="caution">
    <text evidence="2">The sequence shown here is derived from an EMBL/GenBank/DDBJ whole genome shotgun (WGS) entry which is preliminary data.</text>
</comment>
<proteinExistence type="predicted"/>
<feature type="region of interest" description="Disordered" evidence="1">
    <location>
        <begin position="1"/>
        <end position="48"/>
    </location>
</feature>
<dbReference type="EMBL" id="RCMV01000049">
    <property type="protein sequence ID" value="KAG3226806.1"/>
    <property type="molecule type" value="Genomic_DNA"/>
</dbReference>
<protein>
    <submittedName>
        <fullName evidence="2">Uncharacterized protein</fullName>
    </submittedName>
</protein>